<evidence type="ECO:0000256" key="6">
    <source>
        <dbReference type="ARBA" id="ARBA00023180"/>
    </source>
</evidence>
<feature type="transmembrane region" description="Helical" evidence="8">
    <location>
        <begin position="31"/>
        <end position="51"/>
    </location>
</feature>
<dbReference type="EMBL" id="NEDP02003971">
    <property type="protein sequence ID" value="OWF47257.1"/>
    <property type="molecule type" value="Genomic_DNA"/>
</dbReference>
<keyword evidence="5 8" id="KW-0472">Membrane</keyword>
<gene>
    <name evidence="9" type="ORF">KP79_PYT05871</name>
</gene>
<feature type="transmembrane region" description="Helical" evidence="8">
    <location>
        <begin position="275"/>
        <end position="295"/>
    </location>
</feature>
<keyword evidence="10" id="KW-1185">Reference proteome</keyword>
<dbReference type="GO" id="GO:0005789">
    <property type="term" value="C:endoplasmic reticulum membrane"/>
    <property type="evidence" value="ECO:0007669"/>
    <property type="project" value="InterPro"/>
</dbReference>
<dbReference type="Pfam" id="PF10204">
    <property type="entry name" value="DuoxA"/>
    <property type="match status" value="1"/>
</dbReference>
<reference evidence="9 10" key="1">
    <citation type="journal article" date="2017" name="Nat. Ecol. Evol.">
        <title>Scallop genome provides insights into evolution of bilaterian karyotype and development.</title>
        <authorList>
            <person name="Wang S."/>
            <person name="Zhang J."/>
            <person name="Jiao W."/>
            <person name="Li J."/>
            <person name="Xun X."/>
            <person name="Sun Y."/>
            <person name="Guo X."/>
            <person name="Huan P."/>
            <person name="Dong B."/>
            <person name="Zhang L."/>
            <person name="Hu X."/>
            <person name="Sun X."/>
            <person name="Wang J."/>
            <person name="Zhao C."/>
            <person name="Wang Y."/>
            <person name="Wang D."/>
            <person name="Huang X."/>
            <person name="Wang R."/>
            <person name="Lv J."/>
            <person name="Li Y."/>
            <person name="Zhang Z."/>
            <person name="Liu B."/>
            <person name="Lu W."/>
            <person name="Hui Y."/>
            <person name="Liang J."/>
            <person name="Zhou Z."/>
            <person name="Hou R."/>
            <person name="Li X."/>
            <person name="Liu Y."/>
            <person name="Li H."/>
            <person name="Ning X."/>
            <person name="Lin Y."/>
            <person name="Zhao L."/>
            <person name="Xing Q."/>
            <person name="Dou J."/>
            <person name="Li Y."/>
            <person name="Mao J."/>
            <person name="Guo H."/>
            <person name="Dou H."/>
            <person name="Li T."/>
            <person name="Mu C."/>
            <person name="Jiang W."/>
            <person name="Fu Q."/>
            <person name="Fu X."/>
            <person name="Miao Y."/>
            <person name="Liu J."/>
            <person name="Yu Q."/>
            <person name="Li R."/>
            <person name="Liao H."/>
            <person name="Li X."/>
            <person name="Kong Y."/>
            <person name="Jiang Z."/>
            <person name="Chourrout D."/>
            <person name="Li R."/>
            <person name="Bao Z."/>
        </authorList>
    </citation>
    <scope>NUCLEOTIDE SEQUENCE [LARGE SCALE GENOMIC DNA]</scope>
    <source>
        <strain evidence="9 10">PY_sf001</strain>
    </source>
</reference>
<evidence type="ECO:0000313" key="9">
    <source>
        <dbReference type="EMBL" id="OWF47257.1"/>
    </source>
</evidence>
<evidence type="ECO:0000256" key="3">
    <source>
        <dbReference type="ARBA" id="ARBA00022692"/>
    </source>
</evidence>
<dbReference type="PANTHER" id="PTHR31158:SF1">
    <property type="entry name" value="DOXA1 FACTOR-RELATED"/>
    <property type="match status" value="1"/>
</dbReference>
<accession>A0A210QEQ4</accession>
<evidence type="ECO:0000313" key="10">
    <source>
        <dbReference type="Proteomes" id="UP000242188"/>
    </source>
</evidence>
<comment type="caution">
    <text evidence="9">The sequence shown here is derived from an EMBL/GenBank/DDBJ whole genome shotgun (WGS) entry which is preliminary data.</text>
</comment>
<keyword evidence="3 8" id="KW-0812">Transmembrane</keyword>
<evidence type="ECO:0000256" key="5">
    <source>
        <dbReference type="ARBA" id="ARBA00023136"/>
    </source>
</evidence>
<feature type="compositionally biased region" description="Acidic residues" evidence="7">
    <location>
        <begin position="411"/>
        <end position="421"/>
    </location>
</feature>
<organism evidence="9 10">
    <name type="scientific">Mizuhopecten yessoensis</name>
    <name type="common">Japanese scallop</name>
    <name type="synonym">Patinopecten yessoensis</name>
    <dbReference type="NCBI Taxonomy" id="6573"/>
    <lineage>
        <taxon>Eukaryota</taxon>
        <taxon>Metazoa</taxon>
        <taxon>Spiralia</taxon>
        <taxon>Lophotrochozoa</taxon>
        <taxon>Mollusca</taxon>
        <taxon>Bivalvia</taxon>
        <taxon>Autobranchia</taxon>
        <taxon>Pteriomorphia</taxon>
        <taxon>Pectinida</taxon>
        <taxon>Pectinoidea</taxon>
        <taxon>Pectinidae</taxon>
        <taxon>Mizuhopecten</taxon>
    </lineage>
</organism>
<proteinExistence type="inferred from homology"/>
<evidence type="ECO:0000256" key="8">
    <source>
        <dbReference type="SAM" id="Phobius"/>
    </source>
</evidence>
<comment type="subcellular location">
    <subcellularLocation>
        <location evidence="1">Membrane</location>
        <topology evidence="1">Multi-pass membrane protein</topology>
    </subcellularLocation>
</comment>
<keyword evidence="6" id="KW-0325">Glycoprotein</keyword>
<feature type="transmembrane region" description="Helical" evidence="8">
    <location>
        <begin position="203"/>
        <end position="226"/>
    </location>
</feature>
<feature type="compositionally biased region" description="Basic residues" evidence="7">
    <location>
        <begin position="385"/>
        <end position="403"/>
    </location>
</feature>
<protein>
    <submittedName>
        <fullName evidence="9">Dual oxidase maturation factor 1</fullName>
    </submittedName>
</protein>
<feature type="transmembrane region" description="Helical" evidence="8">
    <location>
        <begin position="63"/>
        <end position="83"/>
    </location>
</feature>
<sequence>MSLPAGVYDAFRENGAPTYYGPNQTAFMTDVLEAGLIFAFIILAISFYVVLPGIRGKERIFAFIRITSFLFIGAVILLTNFTYDWEVSEIEDLTTKYKAGSKADIHADVAVHIGLRGINITLKGTPEIQSVDNLNETINYNEHFDWRWEQGRFGFGIFAGRFNREFRAAQFRGLPLPILWIAEYFTFDGEGIRWGRHYRQAGWYAHIMMWLALPLWFLTVILFYVLLRYGACMLMLTGAVMVSANIIWASVRNFNELMIPFTDTKILVFTYGGSFWLNLIVGIICIILGLIIYVMDLRYPTVISSFFGVDVLQDLDEVQEEEINTQKSDKGSMEMDEMPGPSANGHRAAAPVPAEDDDDEDDDEIYEPPMFHVQQQEQRQDDHYQKRKSRNLTKRWQAPRRRPPPPIPGEESPDEIYENAA</sequence>
<evidence type="ECO:0000256" key="7">
    <source>
        <dbReference type="SAM" id="MobiDB-lite"/>
    </source>
</evidence>
<feature type="region of interest" description="Disordered" evidence="7">
    <location>
        <begin position="321"/>
        <end position="421"/>
    </location>
</feature>
<dbReference type="AlphaFoldDB" id="A0A210QEQ4"/>
<dbReference type="Proteomes" id="UP000242188">
    <property type="component" value="Unassembled WGS sequence"/>
</dbReference>
<dbReference type="PANTHER" id="PTHR31158">
    <property type="entry name" value="DUAL OXIDASE 2"/>
    <property type="match status" value="1"/>
</dbReference>
<feature type="compositionally biased region" description="Acidic residues" evidence="7">
    <location>
        <begin position="354"/>
        <end position="366"/>
    </location>
</feature>
<evidence type="ECO:0000256" key="2">
    <source>
        <dbReference type="ARBA" id="ARBA00009816"/>
    </source>
</evidence>
<dbReference type="GO" id="GO:0015031">
    <property type="term" value="P:protein transport"/>
    <property type="evidence" value="ECO:0007669"/>
    <property type="project" value="InterPro"/>
</dbReference>
<name>A0A210QEQ4_MIZYE</name>
<evidence type="ECO:0000256" key="1">
    <source>
        <dbReference type="ARBA" id="ARBA00004141"/>
    </source>
</evidence>
<comment type="similarity">
    <text evidence="2">Belongs to the DUOXA family.</text>
</comment>
<dbReference type="InterPro" id="IPR018469">
    <property type="entry name" value="Dual_oxidase_maturation_fac"/>
</dbReference>
<dbReference type="OrthoDB" id="10042652at2759"/>
<feature type="transmembrane region" description="Helical" evidence="8">
    <location>
        <begin position="233"/>
        <end position="251"/>
    </location>
</feature>
<keyword evidence="4 8" id="KW-1133">Transmembrane helix</keyword>
<dbReference type="STRING" id="6573.A0A210QEQ4"/>
<evidence type="ECO:0000256" key="4">
    <source>
        <dbReference type="ARBA" id="ARBA00022989"/>
    </source>
</evidence>